<dbReference type="RefSeq" id="WP_188497596.1">
    <property type="nucleotide sequence ID" value="NZ_BMFV01000017.1"/>
</dbReference>
<dbReference type="Gene3D" id="3.30.70.270">
    <property type="match status" value="1"/>
</dbReference>
<dbReference type="Pfam" id="PF08448">
    <property type="entry name" value="PAS_4"/>
    <property type="match status" value="1"/>
</dbReference>
<sequence>MFLSAIKQYKHLQVIFDSISDMIFFVNIRSDGMFTYASANETAVRDLCLPKDFIGKTVYDIMPEHKAQKIVAHYQNAIDERKTISYIDTFITEGSTHWYESKVTPLFNQKNECEQIVVVTRDITENKRKEQALQRAKKELELIFMHAADALFTFDEMGRYLNVNPGFSILFGWSKEEIMEHPDITIFTEKNREDFQTIVKTLKEGNILKNLVCECITKEGNMISILASYSPMMDNGVMVGGIAMYKDITQYKIMEKLFKESELRFRQIAEHSSDLIRVIDKEGKIQYASPSHEKILGLSADFFLNKSALSFIHPDDMNIVQETIEIIKRTKAKRSIEFRRLNKKGKLIWMDSIGTPIINANEEVDQILFMSRDIGAKKRQESKLKHLAYYDSLTNLPNRRLFDIQLQAAMKASLRLKTLMAVFVLDCDHFKDVNDTYGHGVGDQVIQHFAERIKNTLREGDMVSRLGGDEFQMVLPDLEKEEDAVAIAQAIIDTMQIPFLIDEHRLNLTTSIGITFYRGETRSKKVLMEEADKALYQAKAGGRNMFCIYQLKKQGSRWKKFKKKFIRGR</sequence>
<dbReference type="SMART" id="SM00091">
    <property type="entry name" value="PAS"/>
    <property type="match status" value="3"/>
</dbReference>
<dbReference type="AlphaFoldDB" id="A0A8J2ZWC2"/>
<dbReference type="InterPro" id="IPR000014">
    <property type="entry name" value="PAS"/>
</dbReference>
<dbReference type="SUPFAM" id="SSF55785">
    <property type="entry name" value="PYP-like sensor domain (PAS domain)"/>
    <property type="match status" value="3"/>
</dbReference>
<evidence type="ECO:0000313" key="5">
    <source>
        <dbReference type="Proteomes" id="UP000656813"/>
    </source>
</evidence>
<feature type="domain" description="GGDEF" evidence="3">
    <location>
        <begin position="418"/>
        <end position="551"/>
    </location>
</feature>
<dbReference type="SMART" id="SM00267">
    <property type="entry name" value="GGDEF"/>
    <property type="match status" value="1"/>
</dbReference>
<feature type="domain" description="PAC" evidence="2">
    <location>
        <begin position="334"/>
        <end position="386"/>
    </location>
</feature>
<name>A0A8J2ZWC2_9BACL</name>
<dbReference type="Pfam" id="PF00989">
    <property type="entry name" value="PAS"/>
    <property type="match status" value="1"/>
</dbReference>
<dbReference type="PANTHER" id="PTHR44757:SF2">
    <property type="entry name" value="BIOFILM ARCHITECTURE MAINTENANCE PROTEIN MBAA"/>
    <property type="match status" value="1"/>
</dbReference>
<dbReference type="FunFam" id="3.30.70.270:FF:000001">
    <property type="entry name" value="Diguanylate cyclase domain protein"/>
    <property type="match status" value="1"/>
</dbReference>
<feature type="domain" description="PAS" evidence="1">
    <location>
        <begin position="261"/>
        <end position="331"/>
    </location>
</feature>
<dbReference type="InterPro" id="IPR029787">
    <property type="entry name" value="Nucleotide_cyclase"/>
</dbReference>
<accession>A0A8J2ZWC2</accession>
<dbReference type="CDD" id="cd00130">
    <property type="entry name" value="PAS"/>
    <property type="match status" value="2"/>
</dbReference>
<dbReference type="NCBIfam" id="TIGR00229">
    <property type="entry name" value="sensory_box"/>
    <property type="match status" value="3"/>
</dbReference>
<dbReference type="Proteomes" id="UP000656813">
    <property type="component" value="Unassembled WGS sequence"/>
</dbReference>
<evidence type="ECO:0000313" key="4">
    <source>
        <dbReference type="EMBL" id="GGH83230.1"/>
    </source>
</evidence>
<dbReference type="SMART" id="SM00086">
    <property type="entry name" value="PAC"/>
    <property type="match status" value="3"/>
</dbReference>
<dbReference type="PANTHER" id="PTHR44757">
    <property type="entry name" value="DIGUANYLATE CYCLASE DGCP"/>
    <property type="match status" value="1"/>
</dbReference>
<evidence type="ECO:0008006" key="6">
    <source>
        <dbReference type="Google" id="ProtNLM"/>
    </source>
</evidence>
<feature type="domain" description="PAC" evidence="2">
    <location>
        <begin position="80"/>
        <end position="135"/>
    </location>
</feature>
<dbReference type="InterPro" id="IPR052155">
    <property type="entry name" value="Biofilm_reg_signaling"/>
</dbReference>
<keyword evidence="5" id="KW-1185">Reference proteome</keyword>
<dbReference type="InterPro" id="IPR013767">
    <property type="entry name" value="PAS_fold"/>
</dbReference>
<comment type="caution">
    <text evidence="4">The sequence shown here is derived from an EMBL/GenBank/DDBJ whole genome shotgun (WGS) entry which is preliminary data.</text>
</comment>
<reference evidence="4" key="2">
    <citation type="submission" date="2020-09" db="EMBL/GenBank/DDBJ databases">
        <authorList>
            <person name="Sun Q."/>
            <person name="Zhou Y."/>
        </authorList>
    </citation>
    <scope>NUCLEOTIDE SEQUENCE</scope>
    <source>
        <strain evidence="4">CGMCC 1.12777</strain>
    </source>
</reference>
<dbReference type="Pfam" id="PF13426">
    <property type="entry name" value="PAS_9"/>
    <property type="match status" value="1"/>
</dbReference>
<dbReference type="PROSITE" id="PS50887">
    <property type="entry name" value="GGDEF"/>
    <property type="match status" value="1"/>
</dbReference>
<dbReference type="InterPro" id="IPR000160">
    <property type="entry name" value="GGDEF_dom"/>
</dbReference>
<dbReference type="NCBIfam" id="TIGR00254">
    <property type="entry name" value="GGDEF"/>
    <property type="match status" value="1"/>
</dbReference>
<protein>
    <recommendedName>
        <fullName evidence="6">Diguanylate cyclase</fullName>
    </recommendedName>
</protein>
<dbReference type="PROSITE" id="PS50112">
    <property type="entry name" value="PAS"/>
    <property type="match status" value="2"/>
</dbReference>
<evidence type="ECO:0000259" key="1">
    <source>
        <dbReference type="PROSITE" id="PS50112"/>
    </source>
</evidence>
<evidence type="ECO:0000259" key="3">
    <source>
        <dbReference type="PROSITE" id="PS50887"/>
    </source>
</evidence>
<feature type="domain" description="PAS" evidence="1">
    <location>
        <begin position="136"/>
        <end position="206"/>
    </location>
</feature>
<dbReference type="Gene3D" id="3.30.450.20">
    <property type="entry name" value="PAS domain"/>
    <property type="match status" value="3"/>
</dbReference>
<reference evidence="4" key="1">
    <citation type="journal article" date="2014" name="Int. J. Syst. Evol. Microbiol.">
        <title>Complete genome sequence of Corynebacterium casei LMG S-19264T (=DSM 44701T), isolated from a smear-ripened cheese.</title>
        <authorList>
            <consortium name="US DOE Joint Genome Institute (JGI-PGF)"/>
            <person name="Walter F."/>
            <person name="Albersmeier A."/>
            <person name="Kalinowski J."/>
            <person name="Ruckert C."/>
        </authorList>
    </citation>
    <scope>NUCLEOTIDE SEQUENCE</scope>
    <source>
        <strain evidence="4">CGMCC 1.12777</strain>
    </source>
</reference>
<organism evidence="4 5">
    <name type="scientific">Pullulanibacillus pueri</name>
    <dbReference type="NCBI Taxonomy" id="1437324"/>
    <lineage>
        <taxon>Bacteria</taxon>
        <taxon>Bacillati</taxon>
        <taxon>Bacillota</taxon>
        <taxon>Bacilli</taxon>
        <taxon>Bacillales</taxon>
        <taxon>Sporolactobacillaceae</taxon>
        <taxon>Pullulanibacillus</taxon>
    </lineage>
</organism>
<dbReference type="InterPro" id="IPR035965">
    <property type="entry name" value="PAS-like_dom_sf"/>
</dbReference>
<gene>
    <name evidence="4" type="ORF">GCM10007096_23790</name>
</gene>
<dbReference type="InterPro" id="IPR013656">
    <property type="entry name" value="PAS_4"/>
</dbReference>
<dbReference type="InterPro" id="IPR043128">
    <property type="entry name" value="Rev_trsase/Diguanyl_cyclase"/>
</dbReference>
<dbReference type="CDD" id="cd01949">
    <property type="entry name" value="GGDEF"/>
    <property type="match status" value="1"/>
</dbReference>
<proteinExistence type="predicted"/>
<dbReference type="SUPFAM" id="SSF55073">
    <property type="entry name" value="Nucleotide cyclase"/>
    <property type="match status" value="1"/>
</dbReference>
<dbReference type="PROSITE" id="PS50113">
    <property type="entry name" value="PAC"/>
    <property type="match status" value="2"/>
</dbReference>
<dbReference type="InterPro" id="IPR001610">
    <property type="entry name" value="PAC"/>
</dbReference>
<evidence type="ECO:0000259" key="2">
    <source>
        <dbReference type="PROSITE" id="PS50113"/>
    </source>
</evidence>
<dbReference type="EMBL" id="BMFV01000017">
    <property type="protein sequence ID" value="GGH83230.1"/>
    <property type="molecule type" value="Genomic_DNA"/>
</dbReference>
<dbReference type="GO" id="GO:0006355">
    <property type="term" value="P:regulation of DNA-templated transcription"/>
    <property type="evidence" value="ECO:0007669"/>
    <property type="project" value="InterPro"/>
</dbReference>
<dbReference type="Pfam" id="PF00990">
    <property type="entry name" value="GGDEF"/>
    <property type="match status" value="1"/>
</dbReference>
<dbReference type="InterPro" id="IPR000700">
    <property type="entry name" value="PAS-assoc_C"/>
</dbReference>